<reference evidence="7 8" key="1">
    <citation type="submission" date="2006-06" db="EMBL/GenBank/DDBJ databases">
        <title>Complete sequence of Rubrobacter xylanophilus DSM 9941.</title>
        <authorList>
            <consortium name="US DOE Joint Genome Institute"/>
            <person name="Copeland A."/>
            <person name="Lucas S."/>
            <person name="Lapidus A."/>
            <person name="Barry K."/>
            <person name="Detter J.C."/>
            <person name="Glavina del Rio T."/>
            <person name="Hammon N."/>
            <person name="Israni S."/>
            <person name="Dalin E."/>
            <person name="Tice H."/>
            <person name="Pitluck S."/>
            <person name="Munk A.C."/>
            <person name="Brettin T."/>
            <person name="Bruce D."/>
            <person name="Han C."/>
            <person name="Tapia R."/>
            <person name="Gilna P."/>
            <person name="Schmutz J."/>
            <person name="Larimer F."/>
            <person name="Land M."/>
            <person name="Hauser L."/>
            <person name="Kyrpides N."/>
            <person name="Lykidis A."/>
            <person name="da Costa M.S."/>
            <person name="Rainey F.A."/>
            <person name="Empadinhas N."/>
            <person name="Jolivet E."/>
            <person name="Battista J.R."/>
            <person name="Richardson P."/>
        </authorList>
    </citation>
    <scope>NUCLEOTIDE SEQUENCE [LARGE SCALE GENOMIC DNA]</scope>
    <source>
        <strain evidence="8">DSM 9941 / NBRC 16129 / PRD-1</strain>
    </source>
</reference>
<accession>Q1AV75</accession>
<gene>
    <name evidence="7" type="ordered locus">Rxyl_1743</name>
</gene>
<dbReference type="PhylomeDB" id="Q1AV75"/>
<dbReference type="GO" id="GO:0043190">
    <property type="term" value="C:ATP-binding cassette (ABC) transporter complex"/>
    <property type="evidence" value="ECO:0007669"/>
    <property type="project" value="InterPro"/>
</dbReference>
<dbReference type="AlphaFoldDB" id="Q1AV75"/>
<dbReference type="PROSITE" id="PS51012">
    <property type="entry name" value="ABC_TM2"/>
    <property type="match status" value="1"/>
</dbReference>
<dbReference type="PIRSF" id="PIRSF006648">
    <property type="entry name" value="DrrB"/>
    <property type="match status" value="1"/>
</dbReference>
<feature type="domain" description="ABC transmembrane type-2" evidence="6">
    <location>
        <begin position="38"/>
        <end position="263"/>
    </location>
</feature>
<comment type="similarity">
    <text evidence="5">Belongs to the ABC-2 integral membrane protein family.</text>
</comment>
<feature type="transmembrane region" description="Helical" evidence="5">
    <location>
        <begin position="238"/>
        <end position="260"/>
    </location>
</feature>
<evidence type="ECO:0000256" key="4">
    <source>
        <dbReference type="ARBA" id="ARBA00023136"/>
    </source>
</evidence>
<dbReference type="InterPro" id="IPR051784">
    <property type="entry name" value="Nod_factor_ABC_transporter"/>
</dbReference>
<dbReference type="HOGENOM" id="CLU_039483_2_2_11"/>
<feature type="transmembrane region" description="Helical" evidence="5">
    <location>
        <begin position="180"/>
        <end position="200"/>
    </location>
</feature>
<evidence type="ECO:0000313" key="8">
    <source>
        <dbReference type="Proteomes" id="UP000006637"/>
    </source>
</evidence>
<comment type="subcellular location">
    <subcellularLocation>
        <location evidence="5">Cell membrane</location>
        <topology evidence="5">Multi-pass membrane protein</topology>
    </subcellularLocation>
    <subcellularLocation>
        <location evidence="1">Membrane</location>
        <topology evidence="1">Multi-pass membrane protein</topology>
    </subcellularLocation>
</comment>
<dbReference type="PANTHER" id="PTHR43229">
    <property type="entry name" value="NODULATION PROTEIN J"/>
    <property type="match status" value="1"/>
</dbReference>
<dbReference type="PANTHER" id="PTHR43229:SF2">
    <property type="entry name" value="NODULATION PROTEIN J"/>
    <property type="match status" value="1"/>
</dbReference>
<dbReference type="InterPro" id="IPR013525">
    <property type="entry name" value="ABC2_TM"/>
</dbReference>
<keyword evidence="5" id="KW-0813">Transport</keyword>
<dbReference type="OrthoDB" id="9255971at2"/>
<organism evidence="7 8">
    <name type="scientific">Rubrobacter xylanophilus (strain DSM 9941 / JCM 11954 / NBRC 16129 / PRD-1)</name>
    <dbReference type="NCBI Taxonomy" id="266117"/>
    <lineage>
        <taxon>Bacteria</taxon>
        <taxon>Bacillati</taxon>
        <taxon>Actinomycetota</taxon>
        <taxon>Rubrobacteria</taxon>
        <taxon>Rubrobacterales</taxon>
        <taxon>Rubrobacteraceae</taxon>
        <taxon>Rubrobacter</taxon>
    </lineage>
</organism>
<keyword evidence="5" id="KW-1003">Cell membrane</keyword>
<evidence type="ECO:0000256" key="2">
    <source>
        <dbReference type="ARBA" id="ARBA00022692"/>
    </source>
</evidence>
<dbReference type="eggNOG" id="COG0842">
    <property type="taxonomic scope" value="Bacteria"/>
</dbReference>
<feature type="transmembrane region" description="Helical" evidence="5">
    <location>
        <begin position="73"/>
        <end position="93"/>
    </location>
</feature>
<dbReference type="InterPro" id="IPR000412">
    <property type="entry name" value="ABC_2_transport"/>
</dbReference>
<keyword evidence="4 5" id="KW-0472">Membrane</keyword>
<evidence type="ECO:0000256" key="5">
    <source>
        <dbReference type="RuleBase" id="RU361157"/>
    </source>
</evidence>
<feature type="transmembrane region" description="Helical" evidence="5">
    <location>
        <begin position="148"/>
        <end position="168"/>
    </location>
</feature>
<keyword evidence="3 5" id="KW-1133">Transmembrane helix</keyword>
<dbReference type="STRING" id="266117.Rxyl_1743"/>
<evidence type="ECO:0000256" key="1">
    <source>
        <dbReference type="ARBA" id="ARBA00004141"/>
    </source>
</evidence>
<dbReference type="Pfam" id="PF01061">
    <property type="entry name" value="ABC2_membrane"/>
    <property type="match status" value="1"/>
</dbReference>
<keyword evidence="2 5" id="KW-0812">Transmembrane</keyword>
<feature type="transmembrane region" description="Helical" evidence="5">
    <location>
        <begin position="39"/>
        <end position="61"/>
    </location>
</feature>
<dbReference type="Proteomes" id="UP000006637">
    <property type="component" value="Chromosome"/>
</dbReference>
<dbReference type="RefSeq" id="WP_011564720.1">
    <property type="nucleotide sequence ID" value="NC_008148.1"/>
</dbReference>
<dbReference type="EMBL" id="CP000386">
    <property type="protein sequence ID" value="ABG04703.1"/>
    <property type="molecule type" value="Genomic_DNA"/>
</dbReference>
<name>Q1AV75_RUBXD</name>
<dbReference type="InterPro" id="IPR047817">
    <property type="entry name" value="ABC2_TM_bact-type"/>
</dbReference>
<sequence>MQQAAQTPAAVRARPAGFWRDLASVAGRALRAVPREPEVLIPSLIVPLFFFAVNVGALSDISSFAGIEDYEAFQLPVAIVFAVTGVSRASALVTDIQSGYFDRLLVSPVNRYSLLLGLMVADFALVIALSIPVLALGLLLGVEFATGPLGALAFLLLAGLWGLAYTGFPYAIALRTGNPAAVNSSFILFFPFAFLTTTFLPQEALTGWLATVADYNPVTYLLAGLRSLVSEGWEAGDLLPAAGAVAGVGLLSFALAFAALRARVRRS</sequence>
<dbReference type="KEGG" id="rxy:Rxyl_1743"/>
<evidence type="ECO:0000313" key="7">
    <source>
        <dbReference type="EMBL" id="ABG04703.1"/>
    </source>
</evidence>
<proteinExistence type="inferred from homology"/>
<dbReference type="GO" id="GO:0140359">
    <property type="term" value="F:ABC-type transporter activity"/>
    <property type="evidence" value="ECO:0007669"/>
    <property type="project" value="InterPro"/>
</dbReference>
<evidence type="ECO:0000259" key="6">
    <source>
        <dbReference type="PROSITE" id="PS51012"/>
    </source>
</evidence>
<keyword evidence="8" id="KW-1185">Reference proteome</keyword>
<protein>
    <recommendedName>
        <fullName evidence="5">Transport permease protein</fullName>
    </recommendedName>
</protein>
<evidence type="ECO:0000256" key="3">
    <source>
        <dbReference type="ARBA" id="ARBA00022989"/>
    </source>
</evidence>
<feature type="transmembrane region" description="Helical" evidence="5">
    <location>
        <begin position="114"/>
        <end position="142"/>
    </location>
</feature>